<evidence type="ECO:0000259" key="3">
    <source>
        <dbReference type="PROSITE" id="PS01124"/>
    </source>
</evidence>
<dbReference type="PANTHER" id="PTHR43130">
    <property type="entry name" value="ARAC-FAMILY TRANSCRIPTIONAL REGULATOR"/>
    <property type="match status" value="1"/>
</dbReference>
<evidence type="ECO:0000313" key="5">
    <source>
        <dbReference type="Proteomes" id="UP000656319"/>
    </source>
</evidence>
<proteinExistence type="predicted"/>
<sequence>MKVAIVVLDGVQALDIAGLLDVFAEANHFLGETRQYQVPLIGEHVGEVACSNAMQLCVPWGYADFRANVDVLLVTSGSRNASVRPKQDFLDWLRRRALESKRYGCVCNGAWLLGRAGMLDGKEVATRWTDASQMASEFPRARIRPDKNLIRDGRLISSAGATAGLDLGLSLVAEDWGQNVAEHVARRLGATLQSEPYDRDPYVATLADESSIIAKVQRHIGDHLSDVLSIEQLADAVYVSRRTLSRIFAKYLHTTPSAFVDQVRVGAAKRLLEERNMPMKTIAFNCGFHNAAHMRMVFQRRLNVTPRQYRQQSRNTEVATVALSPPAFASGLHANPSYAPMEATA</sequence>
<dbReference type="SMART" id="SM00342">
    <property type="entry name" value="HTH_ARAC"/>
    <property type="match status" value="1"/>
</dbReference>
<name>A0ABM8P2E4_9BURK</name>
<dbReference type="Gene3D" id="1.10.10.60">
    <property type="entry name" value="Homeodomain-like"/>
    <property type="match status" value="1"/>
</dbReference>
<organism evidence="4 5">
    <name type="scientific">Paraburkholderia hiiakae</name>
    <dbReference type="NCBI Taxonomy" id="1081782"/>
    <lineage>
        <taxon>Bacteria</taxon>
        <taxon>Pseudomonadati</taxon>
        <taxon>Pseudomonadota</taxon>
        <taxon>Betaproteobacteria</taxon>
        <taxon>Burkholderiales</taxon>
        <taxon>Burkholderiaceae</taxon>
        <taxon>Paraburkholderia</taxon>
    </lineage>
</organism>
<dbReference type="Gene3D" id="3.40.50.880">
    <property type="match status" value="1"/>
</dbReference>
<dbReference type="Proteomes" id="UP000656319">
    <property type="component" value="Unassembled WGS sequence"/>
</dbReference>
<dbReference type="InterPro" id="IPR029062">
    <property type="entry name" value="Class_I_gatase-like"/>
</dbReference>
<accession>A0ABM8P2E4</accession>
<feature type="domain" description="HTH araC/xylS-type" evidence="3">
    <location>
        <begin position="214"/>
        <end position="312"/>
    </location>
</feature>
<protein>
    <submittedName>
        <fullName evidence="4">HTH-type transcriptional regulator CdhR</fullName>
    </submittedName>
</protein>
<keyword evidence="5" id="KW-1185">Reference proteome</keyword>
<dbReference type="PROSITE" id="PS01124">
    <property type="entry name" value="HTH_ARAC_FAMILY_2"/>
    <property type="match status" value="1"/>
</dbReference>
<keyword evidence="2" id="KW-0804">Transcription</keyword>
<dbReference type="EMBL" id="CAJHCQ010000017">
    <property type="protein sequence ID" value="CAD6554380.1"/>
    <property type="molecule type" value="Genomic_DNA"/>
</dbReference>
<keyword evidence="1" id="KW-0805">Transcription regulation</keyword>
<dbReference type="SUPFAM" id="SSF52317">
    <property type="entry name" value="Class I glutamine amidotransferase-like"/>
    <property type="match status" value="1"/>
</dbReference>
<evidence type="ECO:0000256" key="1">
    <source>
        <dbReference type="ARBA" id="ARBA00023015"/>
    </source>
</evidence>
<reference evidence="4 5" key="1">
    <citation type="submission" date="2020-10" db="EMBL/GenBank/DDBJ databases">
        <authorList>
            <person name="Peeters C."/>
        </authorList>
    </citation>
    <scope>NUCLEOTIDE SEQUENCE [LARGE SCALE GENOMIC DNA]</scope>
    <source>
        <strain evidence="4 5">LMG 27952</strain>
    </source>
</reference>
<dbReference type="SUPFAM" id="SSF46689">
    <property type="entry name" value="Homeodomain-like"/>
    <property type="match status" value="2"/>
</dbReference>
<dbReference type="InterPro" id="IPR002818">
    <property type="entry name" value="DJ-1/PfpI"/>
</dbReference>
<dbReference type="InterPro" id="IPR052158">
    <property type="entry name" value="INH-QAR"/>
</dbReference>
<dbReference type="RefSeq" id="WP_201699133.1">
    <property type="nucleotide sequence ID" value="NZ_CAJHCQ010000017.1"/>
</dbReference>
<evidence type="ECO:0000256" key="2">
    <source>
        <dbReference type="ARBA" id="ARBA00023163"/>
    </source>
</evidence>
<dbReference type="PANTHER" id="PTHR43130:SF3">
    <property type="entry name" value="HTH-TYPE TRANSCRIPTIONAL REGULATOR RV1931C"/>
    <property type="match status" value="1"/>
</dbReference>
<comment type="caution">
    <text evidence="4">The sequence shown here is derived from an EMBL/GenBank/DDBJ whole genome shotgun (WGS) entry which is preliminary data.</text>
</comment>
<gene>
    <name evidence="4" type="primary">cdhR_13</name>
    <name evidence="4" type="ORF">LMG27952_05604</name>
</gene>
<dbReference type="Pfam" id="PF01965">
    <property type="entry name" value="DJ-1_PfpI"/>
    <property type="match status" value="1"/>
</dbReference>
<dbReference type="Pfam" id="PF12833">
    <property type="entry name" value="HTH_18"/>
    <property type="match status" value="1"/>
</dbReference>
<dbReference type="CDD" id="cd03137">
    <property type="entry name" value="GATase1_AraC_1"/>
    <property type="match status" value="1"/>
</dbReference>
<dbReference type="InterPro" id="IPR018060">
    <property type="entry name" value="HTH_AraC"/>
</dbReference>
<evidence type="ECO:0000313" key="4">
    <source>
        <dbReference type="EMBL" id="CAD6554380.1"/>
    </source>
</evidence>
<dbReference type="InterPro" id="IPR009057">
    <property type="entry name" value="Homeodomain-like_sf"/>
</dbReference>